<organism evidence="1 2">
    <name type="scientific">Pipistrellus kuhlii</name>
    <name type="common">Kuhl's pipistrelle</name>
    <dbReference type="NCBI Taxonomy" id="59472"/>
    <lineage>
        <taxon>Eukaryota</taxon>
        <taxon>Metazoa</taxon>
        <taxon>Chordata</taxon>
        <taxon>Craniata</taxon>
        <taxon>Vertebrata</taxon>
        <taxon>Euteleostomi</taxon>
        <taxon>Mammalia</taxon>
        <taxon>Eutheria</taxon>
        <taxon>Laurasiatheria</taxon>
        <taxon>Chiroptera</taxon>
        <taxon>Yangochiroptera</taxon>
        <taxon>Vespertilionidae</taxon>
        <taxon>Pipistrellus</taxon>
    </lineage>
</organism>
<accession>A0A7J7QVS0</accession>
<evidence type="ECO:0000313" key="2">
    <source>
        <dbReference type="Proteomes" id="UP000558488"/>
    </source>
</evidence>
<name>A0A7J7QVS0_PIPKU</name>
<sequence>MLLPLSYRGFDTVSSILMLKQSSPLDLQPPRYLESVPPPDSLLDSWGTVCCYLPTLPTHGGIMGHGTTQPGPDLPDSVPTWASRPEWAGFPHNLSAIDNIPRSLSSSLRLQGIGNCPSHREAANNVGVGSTEHPDDCLQK</sequence>
<dbReference type="Proteomes" id="UP000558488">
    <property type="component" value="Unassembled WGS sequence"/>
</dbReference>
<proteinExistence type="predicted"/>
<dbReference type="AlphaFoldDB" id="A0A7J7QVS0"/>
<keyword evidence="2" id="KW-1185">Reference proteome</keyword>
<comment type="caution">
    <text evidence="1">The sequence shown here is derived from an EMBL/GenBank/DDBJ whole genome shotgun (WGS) entry which is preliminary data.</text>
</comment>
<gene>
    <name evidence="1" type="ORF">mPipKuh1_008339</name>
</gene>
<dbReference type="EMBL" id="JACAGB010000133">
    <property type="protein sequence ID" value="KAF6267893.1"/>
    <property type="molecule type" value="Genomic_DNA"/>
</dbReference>
<reference evidence="1 2" key="1">
    <citation type="journal article" date="2020" name="Nature">
        <title>Six reference-quality genomes reveal evolution of bat adaptations.</title>
        <authorList>
            <person name="Jebb D."/>
            <person name="Huang Z."/>
            <person name="Pippel M."/>
            <person name="Hughes G.M."/>
            <person name="Lavrichenko K."/>
            <person name="Devanna P."/>
            <person name="Winkler S."/>
            <person name="Jermiin L.S."/>
            <person name="Skirmuntt E.C."/>
            <person name="Katzourakis A."/>
            <person name="Burkitt-Gray L."/>
            <person name="Ray D.A."/>
            <person name="Sullivan K.A.M."/>
            <person name="Roscito J.G."/>
            <person name="Kirilenko B.M."/>
            <person name="Davalos L.M."/>
            <person name="Corthals A.P."/>
            <person name="Power M.L."/>
            <person name="Jones G."/>
            <person name="Ransome R.D."/>
            <person name="Dechmann D.K.N."/>
            <person name="Locatelli A.G."/>
            <person name="Puechmaille S.J."/>
            <person name="Fedrigo O."/>
            <person name="Jarvis E.D."/>
            <person name="Hiller M."/>
            <person name="Vernes S.C."/>
            <person name="Myers E.W."/>
            <person name="Teeling E.C."/>
        </authorList>
    </citation>
    <scope>NUCLEOTIDE SEQUENCE [LARGE SCALE GENOMIC DNA]</scope>
    <source>
        <strain evidence="1">MPipKuh1</strain>
        <tissue evidence="1">Flight muscle</tissue>
    </source>
</reference>
<protein>
    <submittedName>
        <fullName evidence="1">Uncharacterized protein</fullName>
    </submittedName>
</protein>
<evidence type="ECO:0000313" key="1">
    <source>
        <dbReference type="EMBL" id="KAF6267893.1"/>
    </source>
</evidence>